<dbReference type="Proteomes" id="UP001054837">
    <property type="component" value="Unassembled WGS sequence"/>
</dbReference>
<keyword evidence="3" id="KW-1185">Reference proteome</keyword>
<accession>A0AAV4X8J6</accession>
<comment type="caution">
    <text evidence="2">The sequence shown here is derived from an EMBL/GenBank/DDBJ whole genome shotgun (WGS) entry which is preliminary data.</text>
</comment>
<dbReference type="AlphaFoldDB" id="A0AAV4X8J6"/>
<evidence type="ECO:0000313" key="3">
    <source>
        <dbReference type="Proteomes" id="UP001054837"/>
    </source>
</evidence>
<organism evidence="2 3">
    <name type="scientific">Caerostris darwini</name>
    <dbReference type="NCBI Taxonomy" id="1538125"/>
    <lineage>
        <taxon>Eukaryota</taxon>
        <taxon>Metazoa</taxon>
        <taxon>Ecdysozoa</taxon>
        <taxon>Arthropoda</taxon>
        <taxon>Chelicerata</taxon>
        <taxon>Arachnida</taxon>
        <taxon>Araneae</taxon>
        <taxon>Araneomorphae</taxon>
        <taxon>Entelegynae</taxon>
        <taxon>Araneoidea</taxon>
        <taxon>Araneidae</taxon>
        <taxon>Caerostris</taxon>
    </lineage>
</organism>
<dbReference type="EMBL" id="BPLQ01015730">
    <property type="protein sequence ID" value="GIY91241.1"/>
    <property type="molecule type" value="Genomic_DNA"/>
</dbReference>
<protein>
    <submittedName>
        <fullName evidence="2">Uncharacterized protein</fullName>
    </submittedName>
</protein>
<feature type="region of interest" description="Disordered" evidence="1">
    <location>
        <begin position="48"/>
        <end position="79"/>
    </location>
</feature>
<evidence type="ECO:0000256" key="1">
    <source>
        <dbReference type="SAM" id="MobiDB-lite"/>
    </source>
</evidence>
<gene>
    <name evidence="2" type="ORF">CDAR_127151</name>
</gene>
<proteinExistence type="predicted"/>
<evidence type="ECO:0000313" key="2">
    <source>
        <dbReference type="EMBL" id="GIY91241.1"/>
    </source>
</evidence>
<sequence>MHNPRPPPVFGEISRASLARAPSPLCAWALECYRWRCIFCPHPPALPRTDPPEVTSQRMPTDDHSFLIQKRPVGDRIPS</sequence>
<reference evidence="2 3" key="1">
    <citation type="submission" date="2021-06" db="EMBL/GenBank/DDBJ databases">
        <title>Caerostris darwini draft genome.</title>
        <authorList>
            <person name="Kono N."/>
            <person name="Arakawa K."/>
        </authorList>
    </citation>
    <scope>NUCLEOTIDE SEQUENCE [LARGE SCALE GENOMIC DNA]</scope>
</reference>
<name>A0AAV4X8J6_9ARAC</name>